<protein>
    <submittedName>
        <fullName evidence="3">RHS repeat-associated core domain-containing protein</fullName>
    </submittedName>
</protein>
<dbReference type="InterPro" id="IPR022385">
    <property type="entry name" value="Rhs_assc_core"/>
</dbReference>
<evidence type="ECO:0000313" key="4">
    <source>
        <dbReference type="Proteomes" id="UP000661696"/>
    </source>
</evidence>
<dbReference type="Gene3D" id="2.180.10.10">
    <property type="entry name" value="RHS repeat-associated core"/>
    <property type="match status" value="1"/>
</dbReference>
<evidence type="ECO:0000259" key="2">
    <source>
        <dbReference type="Pfam" id="PF20041"/>
    </source>
</evidence>
<dbReference type="InterPro" id="IPR050708">
    <property type="entry name" value="T6SS_VgrG/RHS"/>
</dbReference>
<dbReference type="InterPro" id="IPR045619">
    <property type="entry name" value="DUF6443"/>
</dbReference>
<accession>A0ABS1QC61</accession>
<dbReference type="Pfam" id="PF20041">
    <property type="entry name" value="DUF6443"/>
    <property type="match status" value="1"/>
</dbReference>
<comment type="caution">
    <text evidence="3">The sequence shown here is derived from an EMBL/GenBank/DDBJ whole genome shotgun (WGS) entry which is preliminary data.</text>
</comment>
<feature type="chain" id="PRO_5046857495" evidence="1">
    <location>
        <begin position="20"/>
        <end position="1219"/>
    </location>
</feature>
<sequence length="1219" mass="135107">MKKIIIAFHILFVAGLSFAQTNLSTSENYIYTKNCLDGDCTKKSESVQYFDGLGRPVQSVAIKATPLGRDVVVPIEYDSKGRQAKSYLPVPQPGTANGAIYTNPLANAASAGYGNEKIYSEKRFDDLFTTRVNQVVPVGTDWSQKPSNMAYGTNASGEVKKYEITTTWIEARTNSAISFSGSYAANQLMKTSVTDPDGNIATEFKNGKGQTILVRKNDGTQNVDTYYLHNEYGQLVYVIPPLAVGASAPDQTTLDQLCYQYRYDGLGRLVEKKVPGKGWEYMIYNKADQLVMTQDANLKAKNQWILTKYDQFGRIILTALTNNTATRQSLQTSITNDTYTFEMRTVGSFTISGMPVFYTNRSLPASLVQLLSLNYYDTYPSYSFNPAFPSTIMGEPVLTDIQNASVNTQAMPTLSLVKNIEDDNWTKNYVYYDKKGRAIGTYSINHLGGTTRTESEIDFAGVIKQTKVYHKRLSTDTEKVITQSFDFDSQNRILKHRHQVDSNPVELLAENTYNELSQLSNKKVGGGLESIEYQYDIRGALIKINDPAALGTKLFGYEMKYFNPQNTTQGTTGKYNGNVTEVIWKTATDEVLRQYNYQYDALNRLKKGIYSEPGASVPQNGLFNETLAYDLNGNITSLQRNGKGDSGAQLIDNLTYTYTGNRLNTVVDDSGNYSGYPDSSGTPISYDDNGNMKDHKDKGVLQIDYNFYNLPDKITFDKTYRVRNLVTGGITNHNVTTNYTFKADGTKLRKVYKYGGEMFIGEVSISTDYLDGFQYESETATSPFVLKFVPTAEGYYNFENNKYIYSYTDHLGNVRLSYSKNAAGSKEVLEENNYYAFGLKHEGYNVLLGNPAYNYGYNGKELQKESGWSDYGARMYMADIGRWGVIDPLAETMRRYSPYNYAFNNPVSFIDPDGMKPMNRLKMAGDGFERTDVDYGNVNPNWIGLGNAGGLESGGFGGGSSYAILSSLGSSNDYLLDEIRAAWAGRDQPIFSSINNNGDLVWWTGAATQTTYTVGNDIYGEGDLGLAHVIGLSNSNGPEIRQSYHNFNPYKPDNTPEWYAFGGRANWGFGAAALGLEKLSGQTRVTSVGKSIKLYRINANGNVFIKNQYVKTVGLNKVGNVLGKVSFWAGAAMDAKGAYNYYYNPTSSNVVHPAKAGLNTAVGAYATWVNPAAGIIYFGVDAFYPGGWEGYGNDYQSIQTQNAAIIPGFITAPYGSQKF</sequence>
<keyword evidence="1" id="KW-0732">Signal</keyword>
<evidence type="ECO:0000313" key="3">
    <source>
        <dbReference type="EMBL" id="MBL1220207.1"/>
    </source>
</evidence>
<feature type="signal peptide" evidence="1">
    <location>
        <begin position="1"/>
        <end position="19"/>
    </location>
</feature>
<keyword evidence="4" id="KW-1185">Reference proteome</keyword>
<organism evidence="3 4">
    <name type="scientific">Chryseobacterium endalhagicum</name>
    <dbReference type="NCBI Taxonomy" id="2797638"/>
    <lineage>
        <taxon>Bacteria</taxon>
        <taxon>Pseudomonadati</taxon>
        <taxon>Bacteroidota</taxon>
        <taxon>Flavobacteriia</taxon>
        <taxon>Flavobacteriales</taxon>
        <taxon>Weeksellaceae</taxon>
        <taxon>Chryseobacterium group</taxon>
        <taxon>Chryseobacterium</taxon>
    </lineage>
</organism>
<feature type="domain" description="DUF6443" evidence="2">
    <location>
        <begin position="35"/>
        <end position="148"/>
    </location>
</feature>
<dbReference type="EMBL" id="JAELVM010000001">
    <property type="protein sequence ID" value="MBL1220207.1"/>
    <property type="molecule type" value="Genomic_DNA"/>
</dbReference>
<dbReference type="NCBIfam" id="TIGR03696">
    <property type="entry name" value="Rhs_assc_core"/>
    <property type="match status" value="1"/>
</dbReference>
<dbReference type="PANTHER" id="PTHR32305">
    <property type="match status" value="1"/>
</dbReference>
<name>A0ABS1QC61_9FLAO</name>
<dbReference type="PANTHER" id="PTHR32305:SF15">
    <property type="entry name" value="PROTEIN RHSA-RELATED"/>
    <property type="match status" value="1"/>
</dbReference>
<proteinExistence type="predicted"/>
<dbReference type="RefSeq" id="WP_202089537.1">
    <property type="nucleotide sequence ID" value="NZ_JAELVM010000001.1"/>
</dbReference>
<gene>
    <name evidence="3" type="ORF">JET18_05120</name>
</gene>
<reference evidence="3 4" key="1">
    <citation type="submission" date="2020-12" db="EMBL/GenBank/DDBJ databases">
        <title>Chryseobacterium endoalhailicus sp. nov., isolated from seed of leguminous plant.</title>
        <authorList>
            <person name="Zhang X."/>
        </authorList>
    </citation>
    <scope>NUCLEOTIDE SEQUENCE [LARGE SCALE GENOMIC DNA]</scope>
    <source>
        <strain evidence="3 4">L7</strain>
    </source>
</reference>
<dbReference type="Proteomes" id="UP000661696">
    <property type="component" value="Unassembled WGS sequence"/>
</dbReference>
<evidence type="ECO:0000256" key="1">
    <source>
        <dbReference type="SAM" id="SignalP"/>
    </source>
</evidence>